<feature type="transmembrane region" description="Helical" evidence="5">
    <location>
        <begin position="281"/>
        <end position="298"/>
    </location>
</feature>
<keyword evidence="4 5" id="KW-0472">Membrane</keyword>
<dbReference type="RefSeq" id="WP_119423530.1">
    <property type="nucleotide sequence ID" value="NZ_QQXK01000003.1"/>
</dbReference>
<feature type="transmembrane region" description="Helical" evidence="5">
    <location>
        <begin position="90"/>
        <end position="109"/>
    </location>
</feature>
<dbReference type="InterPro" id="IPR011701">
    <property type="entry name" value="MFS"/>
</dbReference>
<evidence type="ECO:0000256" key="4">
    <source>
        <dbReference type="ARBA" id="ARBA00023136"/>
    </source>
</evidence>
<feature type="transmembrane region" description="Helical" evidence="5">
    <location>
        <begin position="115"/>
        <end position="138"/>
    </location>
</feature>
<evidence type="ECO:0000256" key="1">
    <source>
        <dbReference type="ARBA" id="ARBA00004651"/>
    </source>
</evidence>
<dbReference type="PANTHER" id="PTHR23508">
    <property type="entry name" value="CARBOXYLIC ACID TRANSPORTER PROTEIN HOMOLOG"/>
    <property type="match status" value="1"/>
</dbReference>
<evidence type="ECO:0000313" key="7">
    <source>
        <dbReference type="EMBL" id="RII43461.1"/>
    </source>
</evidence>
<dbReference type="PROSITE" id="PS50850">
    <property type="entry name" value="MFS"/>
    <property type="match status" value="1"/>
</dbReference>
<dbReference type="InterPro" id="IPR036259">
    <property type="entry name" value="MFS_trans_sf"/>
</dbReference>
<keyword evidence="2 5" id="KW-0812">Transmembrane</keyword>
<feature type="domain" description="Major facilitator superfamily (MFS) profile" evidence="6">
    <location>
        <begin position="23"/>
        <end position="422"/>
    </location>
</feature>
<dbReference type="AlphaFoldDB" id="A0A399JD20"/>
<feature type="transmembrane region" description="Helical" evidence="5">
    <location>
        <begin position="334"/>
        <end position="352"/>
    </location>
</feature>
<evidence type="ECO:0000256" key="3">
    <source>
        <dbReference type="ARBA" id="ARBA00022989"/>
    </source>
</evidence>
<dbReference type="Pfam" id="PF07690">
    <property type="entry name" value="MFS_1"/>
    <property type="match status" value="1"/>
</dbReference>
<dbReference type="Proteomes" id="UP000265419">
    <property type="component" value="Unassembled WGS sequence"/>
</dbReference>
<feature type="transmembrane region" description="Helical" evidence="5">
    <location>
        <begin position="181"/>
        <end position="200"/>
    </location>
</feature>
<feature type="transmembrane region" description="Helical" evidence="5">
    <location>
        <begin position="310"/>
        <end position="328"/>
    </location>
</feature>
<feature type="transmembrane region" description="Helical" evidence="5">
    <location>
        <begin position="245"/>
        <end position="269"/>
    </location>
</feature>
<gene>
    <name evidence="7" type="ORF">DWB68_02345</name>
</gene>
<dbReference type="Gene3D" id="1.20.1250.20">
    <property type="entry name" value="MFS general substrate transporter like domains"/>
    <property type="match status" value="2"/>
</dbReference>
<evidence type="ECO:0000256" key="2">
    <source>
        <dbReference type="ARBA" id="ARBA00022692"/>
    </source>
</evidence>
<organism evidence="7 8">
    <name type="scientific">Galactobacter valiniphilus</name>
    <dbReference type="NCBI Taxonomy" id="2676122"/>
    <lineage>
        <taxon>Bacteria</taxon>
        <taxon>Bacillati</taxon>
        <taxon>Actinomycetota</taxon>
        <taxon>Actinomycetes</taxon>
        <taxon>Micrococcales</taxon>
        <taxon>Micrococcaceae</taxon>
        <taxon>Galactobacter</taxon>
    </lineage>
</organism>
<keyword evidence="8" id="KW-1185">Reference proteome</keyword>
<feature type="transmembrane region" description="Helical" evidence="5">
    <location>
        <begin position="395"/>
        <end position="418"/>
    </location>
</feature>
<dbReference type="EMBL" id="QQXK01000003">
    <property type="protein sequence ID" value="RII43461.1"/>
    <property type="molecule type" value="Genomic_DNA"/>
</dbReference>
<evidence type="ECO:0000259" key="6">
    <source>
        <dbReference type="PROSITE" id="PS50850"/>
    </source>
</evidence>
<keyword evidence="3 5" id="KW-1133">Transmembrane helix</keyword>
<feature type="transmembrane region" description="Helical" evidence="5">
    <location>
        <begin position="21"/>
        <end position="45"/>
    </location>
</feature>
<evidence type="ECO:0000256" key="5">
    <source>
        <dbReference type="SAM" id="Phobius"/>
    </source>
</evidence>
<comment type="caution">
    <text evidence="7">The sequence shown here is derived from an EMBL/GenBank/DDBJ whole genome shotgun (WGS) entry which is preliminary data.</text>
</comment>
<proteinExistence type="predicted"/>
<protein>
    <submittedName>
        <fullName evidence="7">MFS transporter</fullName>
    </submittedName>
</protein>
<evidence type="ECO:0000313" key="8">
    <source>
        <dbReference type="Proteomes" id="UP000265419"/>
    </source>
</evidence>
<dbReference type="InterPro" id="IPR020846">
    <property type="entry name" value="MFS_dom"/>
</dbReference>
<accession>A0A399JD20</accession>
<comment type="subcellular location">
    <subcellularLocation>
        <location evidence="1">Cell membrane</location>
        <topology evidence="1">Multi-pass membrane protein</topology>
    </subcellularLocation>
</comment>
<sequence>MSSTTSRGAYTAPPRGGHYQNVLLAVLFATFGFVFFDRMALNYLAPYFMDELGLDNTAIGLLGGLPSLTRAISGLLLGVISDRIDRRKPLIIACIIGFSIFSALSGLVGGLASLLLLRAIMGMAEGGVLPLSQTLLMYSSSPKRRGLNMGLLQGSAAGLLGGVVGPIVTVAMANAWGWRSAFYITIVPGILLTLLVLFFVKDLRLKATNAAGELDADAADAMAGAIPLSERPTTFRAALKTRNMWLCMGIAVFFVTWFITTQTFSALFLSKAKGFDAGSSSLVLTGIGIGWVVWGGLVPALSDRIGRKPAIIIFASIAALAPLAMIFIDNAGLLFVVMALTYTGMGCFTLFMATIPAETVAPQIMASCLGLIMGLGEILGGFVAPTVAGMLADQWGLNSVMVMCTLAACVVVVLAFFLRETAPRTARTAGAGAERAQGVEDQVHDDALAG</sequence>
<dbReference type="GO" id="GO:0005886">
    <property type="term" value="C:plasma membrane"/>
    <property type="evidence" value="ECO:0007669"/>
    <property type="project" value="UniProtKB-SubCell"/>
</dbReference>
<name>A0A399JD20_9MICC</name>
<dbReference type="PANTHER" id="PTHR23508:SF10">
    <property type="entry name" value="CARBOXYLIC ACID TRANSPORTER PROTEIN HOMOLOG"/>
    <property type="match status" value="1"/>
</dbReference>
<dbReference type="GO" id="GO:0046943">
    <property type="term" value="F:carboxylic acid transmembrane transporter activity"/>
    <property type="evidence" value="ECO:0007669"/>
    <property type="project" value="TreeGrafter"/>
</dbReference>
<dbReference type="SUPFAM" id="SSF103473">
    <property type="entry name" value="MFS general substrate transporter"/>
    <property type="match status" value="1"/>
</dbReference>
<feature type="transmembrane region" description="Helical" evidence="5">
    <location>
        <begin position="57"/>
        <end position="78"/>
    </location>
</feature>
<feature type="transmembrane region" description="Helical" evidence="5">
    <location>
        <begin position="150"/>
        <end position="175"/>
    </location>
</feature>
<reference evidence="7 8" key="1">
    <citation type="submission" date="2018-07" db="EMBL/GenBank/DDBJ databases">
        <title>Arthrobacter sp. nov., isolated from raw cow's milk with high bacterial count.</title>
        <authorList>
            <person name="Hahne J."/>
            <person name="Isele D."/>
            <person name="Lipski A."/>
        </authorList>
    </citation>
    <scope>NUCLEOTIDE SEQUENCE [LARGE SCALE GENOMIC DNA]</scope>
    <source>
        <strain evidence="7 8">JZ R-35</strain>
    </source>
</reference>
<feature type="transmembrane region" description="Helical" evidence="5">
    <location>
        <begin position="364"/>
        <end position="383"/>
    </location>
</feature>